<comment type="catalytic activity">
    <reaction evidence="1 9">
        <text>a 4-O-methyl-thymidine in DNA + L-cysteinyl-[protein] = a thymidine in DNA + S-methyl-L-cysteinyl-[protein]</text>
        <dbReference type="Rhea" id="RHEA:53428"/>
        <dbReference type="Rhea" id="RHEA-COMP:10131"/>
        <dbReference type="Rhea" id="RHEA-COMP:10132"/>
        <dbReference type="Rhea" id="RHEA-COMP:13555"/>
        <dbReference type="Rhea" id="RHEA-COMP:13556"/>
        <dbReference type="ChEBI" id="CHEBI:29950"/>
        <dbReference type="ChEBI" id="CHEBI:82612"/>
        <dbReference type="ChEBI" id="CHEBI:137386"/>
        <dbReference type="ChEBI" id="CHEBI:137387"/>
        <dbReference type="EC" id="2.1.1.63"/>
    </reaction>
</comment>
<feature type="domain" description="Methylguanine DNA methyltransferase ribonuclease-like" evidence="11">
    <location>
        <begin position="6"/>
        <end position="68"/>
    </location>
</feature>
<reference evidence="12 13" key="1">
    <citation type="submission" date="2016-01" db="EMBL/GenBank/DDBJ databases">
        <title>Genome sequence of Clostridium neopropionicum X4, DSM-3847.</title>
        <authorList>
            <person name="Poehlein A."/>
            <person name="Beck M.H."/>
            <person name="Bengelsdorf F.R."/>
            <person name="Daniel R."/>
            <person name="Duerre P."/>
        </authorList>
    </citation>
    <scope>NUCLEOTIDE SEQUENCE [LARGE SCALE GENOMIC DNA]</scope>
    <source>
        <strain evidence="12 13">DSM-3847</strain>
    </source>
</reference>
<evidence type="ECO:0000256" key="3">
    <source>
        <dbReference type="ARBA" id="ARBA00022490"/>
    </source>
</evidence>
<dbReference type="InterPro" id="IPR036388">
    <property type="entry name" value="WH-like_DNA-bd_sf"/>
</dbReference>
<comment type="caution">
    <text evidence="12">The sequence shown here is derived from an EMBL/GenBank/DDBJ whole genome shotgun (WGS) entry which is preliminary data.</text>
</comment>
<dbReference type="NCBIfam" id="TIGR00589">
    <property type="entry name" value="ogt"/>
    <property type="match status" value="1"/>
</dbReference>
<dbReference type="GO" id="GO:0032259">
    <property type="term" value="P:methylation"/>
    <property type="evidence" value="ECO:0007669"/>
    <property type="project" value="UniProtKB-KW"/>
</dbReference>
<organism evidence="12 13">
    <name type="scientific">Anaerotignum neopropionicum</name>
    <dbReference type="NCBI Taxonomy" id="36847"/>
    <lineage>
        <taxon>Bacteria</taxon>
        <taxon>Bacillati</taxon>
        <taxon>Bacillota</taxon>
        <taxon>Clostridia</taxon>
        <taxon>Lachnospirales</taxon>
        <taxon>Anaerotignaceae</taxon>
        <taxon>Anaerotignum</taxon>
    </lineage>
</organism>
<dbReference type="InterPro" id="IPR036631">
    <property type="entry name" value="MGMT_N_sf"/>
</dbReference>
<keyword evidence="5 9" id="KW-0808">Transferase</keyword>
<dbReference type="GO" id="GO:0003908">
    <property type="term" value="F:methylated-DNA-[protein]-cysteine S-methyltransferase activity"/>
    <property type="evidence" value="ECO:0007669"/>
    <property type="project" value="UniProtKB-UniRule"/>
</dbReference>
<feature type="domain" description="Methylated-DNA-[protein]-cysteine S-methyltransferase DNA binding" evidence="10">
    <location>
        <begin position="72"/>
        <end position="150"/>
    </location>
</feature>
<dbReference type="EMBL" id="LRVM01000001">
    <property type="protein sequence ID" value="KXL53994.1"/>
    <property type="molecule type" value="Genomic_DNA"/>
</dbReference>
<dbReference type="GO" id="GO:0005737">
    <property type="term" value="C:cytoplasm"/>
    <property type="evidence" value="ECO:0007669"/>
    <property type="project" value="UniProtKB-SubCell"/>
</dbReference>
<dbReference type="PATRIC" id="fig|36847.3.peg.103"/>
<dbReference type="GO" id="GO:0006307">
    <property type="term" value="P:DNA alkylation repair"/>
    <property type="evidence" value="ECO:0007669"/>
    <property type="project" value="UniProtKB-UniRule"/>
</dbReference>
<dbReference type="Pfam" id="PF02870">
    <property type="entry name" value="Methyltransf_1N"/>
    <property type="match status" value="1"/>
</dbReference>
<dbReference type="PROSITE" id="PS00374">
    <property type="entry name" value="MGMT"/>
    <property type="match status" value="1"/>
</dbReference>
<dbReference type="OrthoDB" id="9802228at2"/>
<dbReference type="Gene3D" id="3.30.160.70">
    <property type="entry name" value="Methylated DNA-protein cysteine methyltransferase domain"/>
    <property type="match status" value="1"/>
</dbReference>
<dbReference type="InterPro" id="IPR036217">
    <property type="entry name" value="MethylDNA_cys_MeTrfase_DNAb"/>
</dbReference>
<dbReference type="Proteomes" id="UP000070539">
    <property type="component" value="Unassembled WGS sequence"/>
</dbReference>
<keyword evidence="3 9" id="KW-0963">Cytoplasm</keyword>
<dbReference type="FunFam" id="1.10.10.10:FF:000214">
    <property type="entry name" value="Methylated-DNA--protein-cysteine methyltransferase"/>
    <property type="match status" value="1"/>
</dbReference>
<dbReference type="PANTHER" id="PTHR10815">
    <property type="entry name" value="METHYLATED-DNA--PROTEIN-CYSTEINE METHYLTRANSFERASE"/>
    <property type="match status" value="1"/>
</dbReference>
<dbReference type="SUPFAM" id="SSF46767">
    <property type="entry name" value="Methylated DNA-protein cysteine methyltransferase, C-terminal domain"/>
    <property type="match status" value="1"/>
</dbReference>
<name>A0A136WHR6_9FIRM</name>
<accession>A0A136WHR6</accession>
<evidence type="ECO:0000256" key="4">
    <source>
        <dbReference type="ARBA" id="ARBA00022603"/>
    </source>
</evidence>
<evidence type="ECO:0000256" key="7">
    <source>
        <dbReference type="ARBA" id="ARBA00023204"/>
    </source>
</evidence>
<protein>
    <recommendedName>
        <fullName evidence="9">Methylated-DNA--protein-cysteine methyltransferase</fullName>
        <ecNumber evidence="9">2.1.1.63</ecNumber>
    </recommendedName>
    <alternativeName>
        <fullName evidence="9">6-O-methylguanine-DNA methyltransferase</fullName>
        <shortName evidence="9">MGMT</shortName>
    </alternativeName>
    <alternativeName>
        <fullName evidence="9">O-6-methylguanine-DNA-alkyltransferase</fullName>
    </alternativeName>
</protein>
<evidence type="ECO:0000256" key="6">
    <source>
        <dbReference type="ARBA" id="ARBA00022763"/>
    </source>
</evidence>
<keyword evidence="13" id="KW-1185">Reference proteome</keyword>
<dbReference type="CDD" id="cd06445">
    <property type="entry name" value="ATase"/>
    <property type="match status" value="1"/>
</dbReference>
<dbReference type="EC" id="2.1.1.63" evidence="9"/>
<proteinExistence type="inferred from homology"/>
<evidence type="ECO:0000256" key="1">
    <source>
        <dbReference type="ARBA" id="ARBA00001286"/>
    </source>
</evidence>
<evidence type="ECO:0000256" key="5">
    <source>
        <dbReference type="ARBA" id="ARBA00022679"/>
    </source>
</evidence>
<dbReference type="InterPro" id="IPR023546">
    <property type="entry name" value="MGMT"/>
</dbReference>
<keyword evidence="4 9" id="KW-0489">Methyltransferase</keyword>
<dbReference type="SUPFAM" id="SSF53155">
    <property type="entry name" value="Methylated DNA-protein cysteine methyltransferase domain"/>
    <property type="match status" value="1"/>
</dbReference>
<dbReference type="STRING" id="36847.CLNEO_00900"/>
<comment type="miscellaneous">
    <text evidence="9">This enzyme catalyzes only one turnover and therefore is not strictly catalytic. According to one definition, an enzyme is a biocatalyst that acts repeatedly and over many reaction cycles.</text>
</comment>
<evidence type="ECO:0000313" key="13">
    <source>
        <dbReference type="Proteomes" id="UP000070539"/>
    </source>
</evidence>
<comment type="subcellular location">
    <subcellularLocation>
        <location evidence="9">Cytoplasm</location>
    </subcellularLocation>
</comment>
<dbReference type="RefSeq" id="WP_066083398.1">
    <property type="nucleotide sequence ID" value="NZ_LRVM01000001.1"/>
</dbReference>
<dbReference type="PANTHER" id="PTHR10815:SF5">
    <property type="entry name" value="METHYLATED-DNA--PROTEIN-CYSTEINE METHYLTRANSFERASE"/>
    <property type="match status" value="1"/>
</dbReference>
<comment type="function">
    <text evidence="9">Involved in the cellular defense against the biological effects of O6-methylguanine (O6-MeG) and O4-methylthymine (O4-MeT) in DNA. Repairs the methylated nucleobase in DNA by stoichiometrically transferring the methyl group to a cysteine residue in the enzyme. This is a suicide reaction: the enzyme is irreversibly inactivated.</text>
</comment>
<keyword evidence="7 9" id="KW-0234">DNA repair</keyword>
<comment type="catalytic activity">
    <reaction evidence="8 9">
        <text>a 6-O-methyl-2'-deoxyguanosine in DNA + L-cysteinyl-[protein] = S-methyl-L-cysteinyl-[protein] + a 2'-deoxyguanosine in DNA</text>
        <dbReference type="Rhea" id="RHEA:24000"/>
        <dbReference type="Rhea" id="RHEA-COMP:10131"/>
        <dbReference type="Rhea" id="RHEA-COMP:10132"/>
        <dbReference type="Rhea" id="RHEA-COMP:11367"/>
        <dbReference type="Rhea" id="RHEA-COMP:11368"/>
        <dbReference type="ChEBI" id="CHEBI:29950"/>
        <dbReference type="ChEBI" id="CHEBI:82612"/>
        <dbReference type="ChEBI" id="CHEBI:85445"/>
        <dbReference type="ChEBI" id="CHEBI:85448"/>
        <dbReference type="EC" id="2.1.1.63"/>
    </reaction>
</comment>
<sequence length="155" mass="17425">MEKIFFYHSPIGTLVLGEEEGFLIRLSFQEAIKTPYIIEKTPLLEQAEEQLEEYFQGQRTTFSLPLKLKGTEFQKKVWQALQEIPFGTTASYGEVARRIGNPKAARAVGMANNKNSIAIIIPCHRVIGSNGKLVGYGGGLEKKVFLLEHEVKNQK</sequence>
<evidence type="ECO:0000256" key="2">
    <source>
        <dbReference type="ARBA" id="ARBA00008711"/>
    </source>
</evidence>
<dbReference type="InterPro" id="IPR014048">
    <property type="entry name" value="MethylDNA_cys_MeTrfase_DNA-bd"/>
</dbReference>
<evidence type="ECO:0000256" key="8">
    <source>
        <dbReference type="ARBA" id="ARBA00049348"/>
    </source>
</evidence>
<gene>
    <name evidence="12" type="primary">ogt</name>
    <name evidence="12" type="ORF">CLNEO_00900</name>
</gene>
<comment type="similarity">
    <text evidence="2 9">Belongs to the MGMT family.</text>
</comment>
<evidence type="ECO:0000259" key="11">
    <source>
        <dbReference type="Pfam" id="PF02870"/>
    </source>
</evidence>
<evidence type="ECO:0000256" key="9">
    <source>
        <dbReference type="HAMAP-Rule" id="MF_00772"/>
    </source>
</evidence>
<keyword evidence="6 9" id="KW-0227">DNA damage</keyword>
<dbReference type="InterPro" id="IPR001497">
    <property type="entry name" value="MethylDNA_cys_MeTrfase_AS"/>
</dbReference>
<dbReference type="HAMAP" id="MF_00772">
    <property type="entry name" value="OGT"/>
    <property type="match status" value="1"/>
</dbReference>
<dbReference type="Pfam" id="PF01035">
    <property type="entry name" value="DNA_binding_1"/>
    <property type="match status" value="1"/>
</dbReference>
<dbReference type="Gene3D" id="1.10.10.10">
    <property type="entry name" value="Winged helix-like DNA-binding domain superfamily/Winged helix DNA-binding domain"/>
    <property type="match status" value="1"/>
</dbReference>
<feature type="active site" description="Nucleophile; methyl group acceptor" evidence="9">
    <location>
        <position position="123"/>
    </location>
</feature>
<evidence type="ECO:0000259" key="10">
    <source>
        <dbReference type="Pfam" id="PF01035"/>
    </source>
</evidence>
<evidence type="ECO:0000313" key="12">
    <source>
        <dbReference type="EMBL" id="KXL53994.1"/>
    </source>
</evidence>
<dbReference type="AlphaFoldDB" id="A0A136WHR6"/>
<dbReference type="InterPro" id="IPR008332">
    <property type="entry name" value="MethylG_MeTrfase_N"/>
</dbReference>